<proteinExistence type="predicted"/>
<dbReference type="NCBIfam" id="TIGR03302">
    <property type="entry name" value="OM_YfiO"/>
    <property type="match status" value="1"/>
</dbReference>
<keyword evidence="2" id="KW-0472">Membrane</keyword>
<accession>X1UDI3</accession>
<evidence type="ECO:0000256" key="2">
    <source>
        <dbReference type="ARBA" id="ARBA00023136"/>
    </source>
</evidence>
<dbReference type="Gene3D" id="1.25.40.10">
    <property type="entry name" value="Tetratricopeptide repeat domain"/>
    <property type="match status" value="1"/>
</dbReference>
<keyword evidence="3" id="KW-0998">Cell outer membrane</keyword>
<dbReference type="InterPro" id="IPR039565">
    <property type="entry name" value="BamD-like"/>
</dbReference>
<dbReference type="SUPFAM" id="SSF48452">
    <property type="entry name" value="TPR-like"/>
    <property type="match status" value="1"/>
</dbReference>
<organism evidence="5">
    <name type="scientific">marine sediment metagenome</name>
    <dbReference type="NCBI Taxonomy" id="412755"/>
    <lineage>
        <taxon>unclassified sequences</taxon>
        <taxon>metagenomes</taxon>
        <taxon>ecological metagenomes</taxon>
    </lineage>
</organism>
<gene>
    <name evidence="5" type="ORF">S12H4_44516</name>
</gene>
<dbReference type="EMBL" id="BARW01027433">
    <property type="protein sequence ID" value="GAJ15539.1"/>
    <property type="molecule type" value="Genomic_DNA"/>
</dbReference>
<feature type="domain" description="Outer membrane lipoprotein BamD-like" evidence="4">
    <location>
        <begin position="2"/>
        <end position="90"/>
    </location>
</feature>
<reference evidence="5" key="1">
    <citation type="journal article" date="2014" name="Front. Microbiol.">
        <title>High frequency of phylogenetically diverse reductive dehalogenase-homologous genes in deep subseafloor sedimentary metagenomes.</title>
        <authorList>
            <person name="Kawai M."/>
            <person name="Futagami T."/>
            <person name="Toyoda A."/>
            <person name="Takaki Y."/>
            <person name="Nishi S."/>
            <person name="Hori S."/>
            <person name="Arai W."/>
            <person name="Tsubouchi T."/>
            <person name="Morono Y."/>
            <person name="Uchiyama I."/>
            <person name="Ito T."/>
            <person name="Fujiyama A."/>
            <person name="Inagaki F."/>
            <person name="Takami H."/>
        </authorList>
    </citation>
    <scope>NUCLEOTIDE SEQUENCE</scope>
    <source>
        <strain evidence="5">Expedition CK06-06</strain>
    </source>
</reference>
<evidence type="ECO:0000313" key="5">
    <source>
        <dbReference type="EMBL" id="GAJ15539.1"/>
    </source>
</evidence>
<comment type="caution">
    <text evidence="5">The sequence shown here is derived from an EMBL/GenBank/DDBJ whole genome shotgun (WGS) entry which is preliminary data.</text>
</comment>
<dbReference type="Pfam" id="PF13525">
    <property type="entry name" value="YfiO"/>
    <property type="match status" value="1"/>
</dbReference>
<evidence type="ECO:0000256" key="1">
    <source>
        <dbReference type="ARBA" id="ARBA00022729"/>
    </source>
</evidence>
<protein>
    <recommendedName>
        <fullName evidence="4">Outer membrane lipoprotein BamD-like domain-containing protein</fullName>
    </recommendedName>
</protein>
<evidence type="ECO:0000256" key="3">
    <source>
        <dbReference type="ARBA" id="ARBA00023237"/>
    </source>
</evidence>
<feature type="non-terminal residue" evidence="5">
    <location>
        <position position="1"/>
    </location>
</feature>
<name>X1UDI3_9ZZZZ</name>
<dbReference type="InterPro" id="IPR017689">
    <property type="entry name" value="BamD"/>
</dbReference>
<evidence type="ECO:0000259" key="4">
    <source>
        <dbReference type="Pfam" id="PF13525"/>
    </source>
</evidence>
<sequence>LAELKTADAYYNIKEYEESVASYEEFESLHPRNEAIPYVIFQIGLCYFEQIDTIDRDQTPAKKALNTFKRLKKQFPGDSYTIKGEEHIKKMFEKPCRA</sequence>
<dbReference type="AlphaFoldDB" id="X1UDI3"/>
<dbReference type="InterPro" id="IPR011990">
    <property type="entry name" value="TPR-like_helical_dom_sf"/>
</dbReference>
<keyword evidence="1" id="KW-0732">Signal</keyword>